<name>A0AAF3FBM5_9BILA</name>
<sequence>MVNTSNILQIVLDDIPLEDFNVNHLRKIVGVVSQEPVLFNNTILENLRFGNANASDREVHVALKKANALGFIAEFPDGLNTLVGDRGTQISGGQKQRIAIARALLRDPRILLLDEATSALDAESEGVVQQALENASRGRTTIVIAHRLSTIKNADKILVISNGEVVETGKHAELSKKTRTLL</sequence>
<dbReference type="PROSITE" id="PS50893">
    <property type="entry name" value="ABC_TRANSPORTER_2"/>
    <property type="match status" value="1"/>
</dbReference>
<keyword evidence="2" id="KW-1185">Reference proteome</keyword>
<evidence type="ECO:0000313" key="3">
    <source>
        <dbReference type="WBParaSite" id="MBELARI_LOCUS3314"/>
    </source>
</evidence>
<dbReference type="PANTHER" id="PTHR24222:SF76">
    <property type="entry name" value="MYCOBACTIN IMPORT ATP-BINDING_PERMEASE PROTEIN IRTB"/>
    <property type="match status" value="1"/>
</dbReference>
<organism evidence="2 3">
    <name type="scientific">Mesorhabditis belari</name>
    <dbReference type="NCBI Taxonomy" id="2138241"/>
    <lineage>
        <taxon>Eukaryota</taxon>
        <taxon>Metazoa</taxon>
        <taxon>Ecdysozoa</taxon>
        <taxon>Nematoda</taxon>
        <taxon>Chromadorea</taxon>
        <taxon>Rhabditida</taxon>
        <taxon>Rhabditina</taxon>
        <taxon>Rhabditomorpha</taxon>
        <taxon>Rhabditoidea</taxon>
        <taxon>Rhabditidae</taxon>
        <taxon>Mesorhabditinae</taxon>
        <taxon>Mesorhabditis</taxon>
    </lineage>
</organism>
<feature type="domain" description="ABC transporter" evidence="1">
    <location>
        <begin position="2"/>
        <end position="182"/>
    </location>
</feature>
<reference evidence="3" key="1">
    <citation type="submission" date="2024-02" db="UniProtKB">
        <authorList>
            <consortium name="WormBaseParasite"/>
        </authorList>
    </citation>
    <scope>IDENTIFICATION</scope>
</reference>
<dbReference type="Pfam" id="PF00005">
    <property type="entry name" value="ABC_tran"/>
    <property type="match status" value="1"/>
</dbReference>
<dbReference type="GO" id="GO:0016887">
    <property type="term" value="F:ATP hydrolysis activity"/>
    <property type="evidence" value="ECO:0007669"/>
    <property type="project" value="InterPro"/>
</dbReference>
<dbReference type="SUPFAM" id="SSF52540">
    <property type="entry name" value="P-loop containing nucleoside triphosphate hydrolases"/>
    <property type="match status" value="1"/>
</dbReference>
<dbReference type="InterPro" id="IPR027417">
    <property type="entry name" value="P-loop_NTPase"/>
</dbReference>
<evidence type="ECO:0000259" key="1">
    <source>
        <dbReference type="PROSITE" id="PS50893"/>
    </source>
</evidence>
<dbReference type="PANTHER" id="PTHR24222">
    <property type="entry name" value="ABC TRANSPORTER B FAMILY"/>
    <property type="match status" value="1"/>
</dbReference>
<dbReference type="Gene3D" id="3.40.50.300">
    <property type="entry name" value="P-loop containing nucleotide triphosphate hydrolases"/>
    <property type="match status" value="1"/>
</dbReference>
<dbReference type="WBParaSite" id="MBELARI_LOCUS3314">
    <property type="protein sequence ID" value="MBELARI_LOCUS3314"/>
    <property type="gene ID" value="MBELARI_LOCUS3314"/>
</dbReference>
<proteinExistence type="predicted"/>
<dbReference type="GO" id="GO:0005886">
    <property type="term" value="C:plasma membrane"/>
    <property type="evidence" value="ECO:0007669"/>
    <property type="project" value="TreeGrafter"/>
</dbReference>
<dbReference type="InterPro" id="IPR003439">
    <property type="entry name" value="ABC_transporter-like_ATP-bd"/>
</dbReference>
<protein>
    <recommendedName>
        <fullName evidence="1">ABC transporter domain-containing protein</fullName>
    </recommendedName>
</protein>
<dbReference type="Proteomes" id="UP000887575">
    <property type="component" value="Unassembled WGS sequence"/>
</dbReference>
<evidence type="ECO:0000313" key="2">
    <source>
        <dbReference type="Proteomes" id="UP000887575"/>
    </source>
</evidence>
<dbReference type="InterPro" id="IPR017871">
    <property type="entry name" value="ABC_transporter-like_CS"/>
</dbReference>
<dbReference type="GO" id="GO:0005524">
    <property type="term" value="F:ATP binding"/>
    <property type="evidence" value="ECO:0007669"/>
    <property type="project" value="InterPro"/>
</dbReference>
<dbReference type="PROSITE" id="PS00211">
    <property type="entry name" value="ABC_TRANSPORTER_1"/>
    <property type="match status" value="1"/>
</dbReference>
<dbReference type="InterPro" id="IPR039421">
    <property type="entry name" value="Type_1_exporter"/>
</dbReference>
<dbReference type="GO" id="GO:0042626">
    <property type="term" value="F:ATPase-coupled transmembrane transporter activity"/>
    <property type="evidence" value="ECO:0007669"/>
    <property type="project" value="TreeGrafter"/>
</dbReference>
<dbReference type="AlphaFoldDB" id="A0AAF3FBM5"/>
<accession>A0AAF3FBM5</accession>